<organism evidence="1">
    <name type="scientific">Tetraodon nigroviridis</name>
    <name type="common">Spotted green pufferfish</name>
    <name type="synonym">Chelonodon nigroviridis</name>
    <dbReference type="NCBI Taxonomy" id="99883"/>
    <lineage>
        <taxon>Eukaryota</taxon>
        <taxon>Metazoa</taxon>
        <taxon>Chordata</taxon>
        <taxon>Craniata</taxon>
        <taxon>Vertebrata</taxon>
        <taxon>Euteleostomi</taxon>
        <taxon>Actinopterygii</taxon>
        <taxon>Neopterygii</taxon>
        <taxon>Teleostei</taxon>
        <taxon>Neoteleostei</taxon>
        <taxon>Acanthomorphata</taxon>
        <taxon>Eupercaria</taxon>
        <taxon>Tetraodontiformes</taxon>
        <taxon>Tetradontoidea</taxon>
        <taxon>Tetraodontidae</taxon>
        <taxon>Tetraodon</taxon>
    </lineage>
</organism>
<dbReference type="KEGG" id="tng:GSTEN00011348G001"/>
<proteinExistence type="predicted"/>
<dbReference type="EMBL" id="CAAE01013544">
    <property type="protein sequence ID" value="CAF94916.1"/>
    <property type="molecule type" value="Genomic_DNA"/>
</dbReference>
<feature type="non-terminal residue" evidence="1">
    <location>
        <position position="1"/>
    </location>
</feature>
<reference evidence="1" key="2">
    <citation type="submission" date="2004-02" db="EMBL/GenBank/DDBJ databases">
        <authorList>
            <consortium name="Genoscope"/>
            <consortium name="Whitehead Institute Centre for Genome Research"/>
        </authorList>
    </citation>
    <scope>NUCLEOTIDE SEQUENCE</scope>
</reference>
<evidence type="ECO:0000313" key="1">
    <source>
        <dbReference type="EMBL" id="CAF94916.1"/>
    </source>
</evidence>
<accession>Q4SWR6</accession>
<name>Q4SWR6_TETNG</name>
<dbReference type="AlphaFoldDB" id="Q4SWR6"/>
<comment type="caution">
    <text evidence="1">The sequence shown here is derived from an EMBL/GenBank/DDBJ whole genome shotgun (WGS) entry which is preliminary data.</text>
</comment>
<sequence>LWEFRSISVIVRFYLRNALSGLRTLLISGGLDWLLSAEHPQYEERTSGELENIG</sequence>
<gene>
    <name evidence="1" type="ORF">GSTENG00011348001</name>
</gene>
<reference evidence="1" key="1">
    <citation type="journal article" date="2004" name="Nature">
        <title>Genome duplication in the teleost fish Tetraodon nigroviridis reveals the early vertebrate proto-karyotype.</title>
        <authorList>
            <person name="Jaillon O."/>
            <person name="Aury J.-M."/>
            <person name="Brunet F."/>
            <person name="Petit J.-L."/>
            <person name="Stange-Thomann N."/>
            <person name="Mauceli E."/>
            <person name="Bouneau L."/>
            <person name="Fischer C."/>
            <person name="Ozouf-Costaz C."/>
            <person name="Bernot A."/>
            <person name="Nicaud S."/>
            <person name="Jaffe D."/>
            <person name="Fisher S."/>
            <person name="Lutfalla G."/>
            <person name="Dossat C."/>
            <person name="Segurens B."/>
            <person name="Dasilva C."/>
            <person name="Salanoubat M."/>
            <person name="Levy M."/>
            <person name="Boudet N."/>
            <person name="Castellano S."/>
            <person name="Anthouard V."/>
            <person name="Jubin C."/>
            <person name="Castelli V."/>
            <person name="Katinka M."/>
            <person name="Vacherie B."/>
            <person name="Biemont C."/>
            <person name="Skalli Z."/>
            <person name="Cattolico L."/>
            <person name="Poulain J."/>
            <person name="De Berardinis V."/>
            <person name="Cruaud C."/>
            <person name="Duprat S."/>
            <person name="Brottier P."/>
            <person name="Coutanceau J.-P."/>
            <person name="Gouzy J."/>
            <person name="Parra G."/>
            <person name="Lardier G."/>
            <person name="Chapple C."/>
            <person name="McKernan K.J."/>
            <person name="McEwan P."/>
            <person name="Bosak S."/>
            <person name="Kellis M."/>
            <person name="Volff J.-N."/>
            <person name="Guigo R."/>
            <person name="Zody M.C."/>
            <person name="Mesirov J."/>
            <person name="Lindblad-Toh K."/>
            <person name="Birren B."/>
            <person name="Nusbaum C."/>
            <person name="Kahn D."/>
            <person name="Robinson-Rechavi M."/>
            <person name="Laudet V."/>
            <person name="Schachter V."/>
            <person name="Quetier F."/>
            <person name="Saurin W."/>
            <person name="Scarpelli C."/>
            <person name="Wincker P."/>
            <person name="Lander E.S."/>
            <person name="Weissenbach J."/>
            <person name="Roest Crollius H."/>
        </authorList>
    </citation>
    <scope>NUCLEOTIDE SEQUENCE [LARGE SCALE GENOMIC DNA]</scope>
</reference>
<protein>
    <submittedName>
        <fullName evidence="1">(spotted green pufferfish) hypothetical protein</fullName>
    </submittedName>
</protein>